<dbReference type="Gene3D" id="3.75.10.10">
    <property type="entry name" value="L-arginine/glycine Amidinotransferase, Chain A"/>
    <property type="match status" value="1"/>
</dbReference>
<dbReference type="SUPFAM" id="SSF55909">
    <property type="entry name" value="Pentein"/>
    <property type="match status" value="1"/>
</dbReference>
<dbReference type="PANTHER" id="PTHR10784">
    <property type="entry name" value="TRANSLATION INITIATION FACTOR 6"/>
    <property type="match status" value="1"/>
</dbReference>
<dbReference type="NCBIfam" id="NF003132">
    <property type="entry name" value="PRK04046.2-4"/>
    <property type="match status" value="1"/>
</dbReference>
<sequence length="220" mass="22714">MAGTIDLAGDPNIGVFARVFEDIAIVHPAAPAAFTAALERELDVEIVKTSVQESSIIGSLVAGNSRGLVVSGLAIDEELAVLSDYRDIFLLEGSMNAAGNVILANDYVAAVHPGMPVDLVEEIGLFLSVPVIRLSLGSIKTVGMAGFATNRGILVHPRANDTEIASIERVVDLPVGLGSVNMGSGLVGTGLLANSKGYLAGSATTGFELGRIEEVLGFLE</sequence>
<dbReference type="GO" id="GO:0043022">
    <property type="term" value="F:ribosome binding"/>
    <property type="evidence" value="ECO:0007669"/>
    <property type="project" value="InterPro"/>
</dbReference>
<comment type="function">
    <text evidence="3">Binds to the 50S ribosomal subunit and prevents its association with the 30S ribosomal subunit to form the 70S initiation complex.</text>
</comment>
<dbReference type="PATRIC" id="fig|2198.3.peg.1845"/>
<dbReference type="SMART" id="SM00654">
    <property type="entry name" value="eIF6"/>
    <property type="match status" value="1"/>
</dbReference>
<proteinExistence type="inferred from homology"/>
<dbReference type="HAMAP" id="MF_00032">
    <property type="entry name" value="eIF_6"/>
    <property type="match status" value="1"/>
</dbReference>
<dbReference type="GO" id="GO:0003743">
    <property type="term" value="F:translation initiation factor activity"/>
    <property type="evidence" value="ECO:0007669"/>
    <property type="project" value="UniProtKB-UniRule"/>
</dbReference>
<evidence type="ECO:0000256" key="1">
    <source>
        <dbReference type="ARBA" id="ARBA00022540"/>
    </source>
</evidence>
<dbReference type="Proteomes" id="UP000054598">
    <property type="component" value="Unassembled WGS sequence"/>
</dbReference>
<evidence type="ECO:0000313" key="5">
    <source>
        <dbReference type="Proteomes" id="UP000054598"/>
    </source>
</evidence>
<dbReference type="Pfam" id="PF01912">
    <property type="entry name" value="eIF-6"/>
    <property type="match status" value="1"/>
</dbReference>
<dbReference type="InterPro" id="IPR002769">
    <property type="entry name" value="eIF6"/>
</dbReference>
<dbReference type="EMBL" id="LGHE01000259">
    <property type="protein sequence ID" value="KUK99464.1"/>
    <property type="molecule type" value="Genomic_DNA"/>
</dbReference>
<keyword evidence="1 3" id="KW-0396">Initiation factor</keyword>
<reference evidence="5" key="1">
    <citation type="journal article" date="2015" name="MBio">
        <title>Genome-Resolved Metagenomic Analysis Reveals Roles for Candidate Phyla and Other Microbial Community Members in Biogeochemical Transformations in Oil Reservoirs.</title>
        <authorList>
            <person name="Hu P."/>
            <person name="Tom L."/>
            <person name="Singh A."/>
            <person name="Thomas B.C."/>
            <person name="Baker B.J."/>
            <person name="Piceno Y.M."/>
            <person name="Andersen G.L."/>
            <person name="Banfield J.F."/>
        </authorList>
    </citation>
    <scope>NUCLEOTIDE SEQUENCE [LARGE SCALE GENOMIC DNA]</scope>
</reference>
<evidence type="ECO:0000256" key="3">
    <source>
        <dbReference type="HAMAP-Rule" id="MF_00032"/>
    </source>
</evidence>
<comment type="similarity">
    <text evidence="3">Belongs to the eIF-6 family.</text>
</comment>
<name>A0A101IQF1_9EURY</name>
<organism evidence="4 5">
    <name type="scientific">Methanoculleus marisnigri</name>
    <dbReference type="NCBI Taxonomy" id="2198"/>
    <lineage>
        <taxon>Archaea</taxon>
        <taxon>Methanobacteriati</taxon>
        <taxon>Methanobacteriota</taxon>
        <taxon>Stenosarchaea group</taxon>
        <taxon>Methanomicrobia</taxon>
        <taxon>Methanomicrobiales</taxon>
        <taxon>Methanomicrobiaceae</taxon>
        <taxon>Methanoculleus</taxon>
    </lineage>
</organism>
<protein>
    <recommendedName>
        <fullName evidence="3">Translation initiation factor 6</fullName>
        <shortName evidence="3">aIF-6</shortName>
    </recommendedName>
</protein>
<dbReference type="NCBIfam" id="TIGR00323">
    <property type="entry name" value="eIF-6"/>
    <property type="match status" value="1"/>
</dbReference>
<gene>
    <name evidence="3" type="primary">eif6</name>
    <name evidence="4" type="ORF">XE10_1815</name>
</gene>
<dbReference type="GO" id="GO:0042256">
    <property type="term" value="P:cytosolic ribosome assembly"/>
    <property type="evidence" value="ECO:0007669"/>
    <property type="project" value="InterPro"/>
</dbReference>
<accession>A0A101IQF1</accession>
<dbReference type="AlphaFoldDB" id="A0A101IQF1"/>
<comment type="caution">
    <text evidence="4">The sequence shown here is derived from an EMBL/GenBank/DDBJ whole genome shotgun (WGS) entry which is preliminary data.</text>
</comment>
<evidence type="ECO:0000256" key="2">
    <source>
        <dbReference type="ARBA" id="ARBA00022917"/>
    </source>
</evidence>
<keyword evidence="2 3" id="KW-0648">Protein biosynthesis</keyword>
<evidence type="ECO:0000313" key="4">
    <source>
        <dbReference type="EMBL" id="KUK99464.1"/>
    </source>
</evidence>